<keyword evidence="5" id="KW-1133">Transmembrane helix</keyword>
<evidence type="ECO:0000256" key="5">
    <source>
        <dbReference type="ARBA" id="ARBA00022989"/>
    </source>
</evidence>
<protein>
    <submittedName>
        <fullName evidence="9">Uncharacterized protein</fullName>
    </submittedName>
</protein>
<evidence type="ECO:0000256" key="2">
    <source>
        <dbReference type="ARBA" id="ARBA00007727"/>
    </source>
</evidence>
<dbReference type="PANTHER" id="PTHR32285">
    <property type="entry name" value="PROTEIN TRICHOME BIREFRINGENCE-LIKE 9-RELATED"/>
    <property type="match status" value="1"/>
</dbReference>
<dbReference type="InterPro" id="IPR026057">
    <property type="entry name" value="TBL_C"/>
</dbReference>
<dbReference type="GO" id="GO:0016020">
    <property type="term" value="C:membrane"/>
    <property type="evidence" value="ECO:0007669"/>
    <property type="project" value="UniProtKB-SubCell"/>
</dbReference>
<comment type="similarity">
    <text evidence="2">Belongs to the PC-esterase family. TBL subfamily.</text>
</comment>
<gene>
    <name evidence="9" type="ORF">M569_07422</name>
</gene>
<keyword evidence="4" id="KW-0735">Signal-anchor</keyword>
<keyword evidence="3" id="KW-0812">Transmembrane</keyword>
<evidence type="ECO:0000256" key="3">
    <source>
        <dbReference type="ARBA" id="ARBA00022692"/>
    </source>
</evidence>
<dbReference type="AlphaFoldDB" id="S8CJM4"/>
<dbReference type="GO" id="GO:0005794">
    <property type="term" value="C:Golgi apparatus"/>
    <property type="evidence" value="ECO:0007669"/>
    <property type="project" value="TreeGrafter"/>
</dbReference>
<dbReference type="Pfam" id="PF14416">
    <property type="entry name" value="PMR5N"/>
    <property type="match status" value="1"/>
</dbReference>
<feature type="non-terminal residue" evidence="9">
    <location>
        <position position="339"/>
    </location>
</feature>
<evidence type="ECO:0000259" key="8">
    <source>
        <dbReference type="Pfam" id="PF14416"/>
    </source>
</evidence>
<evidence type="ECO:0000256" key="6">
    <source>
        <dbReference type="ARBA" id="ARBA00023136"/>
    </source>
</evidence>
<dbReference type="OrthoDB" id="630188at2759"/>
<feature type="non-terminal residue" evidence="9">
    <location>
        <position position="1"/>
    </location>
</feature>
<evidence type="ECO:0000259" key="7">
    <source>
        <dbReference type="Pfam" id="PF13839"/>
    </source>
</evidence>
<dbReference type="InterPro" id="IPR025846">
    <property type="entry name" value="TBL_N"/>
</dbReference>
<feature type="domain" description="Trichome birefringence-like C-terminal" evidence="7">
    <location>
        <begin position="54"/>
        <end position="337"/>
    </location>
</feature>
<keyword evidence="10" id="KW-1185">Reference proteome</keyword>
<evidence type="ECO:0000313" key="9">
    <source>
        <dbReference type="EMBL" id="EPS67354.1"/>
    </source>
</evidence>
<accession>S8CJM4</accession>
<evidence type="ECO:0000313" key="10">
    <source>
        <dbReference type="Proteomes" id="UP000015453"/>
    </source>
</evidence>
<comment type="subcellular location">
    <subcellularLocation>
        <location evidence="1">Membrane</location>
        <topology evidence="1">Single-pass membrane protein</topology>
    </subcellularLocation>
</comment>
<keyword evidence="6" id="KW-0472">Membrane</keyword>
<proteinExistence type="inferred from homology"/>
<evidence type="ECO:0000256" key="1">
    <source>
        <dbReference type="ARBA" id="ARBA00004167"/>
    </source>
</evidence>
<feature type="domain" description="Trichome birefringence-like N-terminal" evidence="8">
    <location>
        <begin position="2"/>
        <end position="53"/>
    </location>
</feature>
<organism evidence="9 10">
    <name type="scientific">Genlisea aurea</name>
    <dbReference type="NCBI Taxonomy" id="192259"/>
    <lineage>
        <taxon>Eukaryota</taxon>
        <taxon>Viridiplantae</taxon>
        <taxon>Streptophyta</taxon>
        <taxon>Embryophyta</taxon>
        <taxon>Tracheophyta</taxon>
        <taxon>Spermatophyta</taxon>
        <taxon>Magnoliopsida</taxon>
        <taxon>eudicotyledons</taxon>
        <taxon>Gunneridae</taxon>
        <taxon>Pentapetalae</taxon>
        <taxon>asterids</taxon>
        <taxon>lamiids</taxon>
        <taxon>Lamiales</taxon>
        <taxon>Lentibulariaceae</taxon>
        <taxon>Genlisea</taxon>
    </lineage>
</organism>
<dbReference type="InterPro" id="IPR029962">
    <property type="entry name" value="TBL"/>
</dbReference>
<name>S8CJM4_9LAMI</name>
<reference evidence="9 10" key="1">
    <citation type="journal article" date="2013" name="BMC Genomics">
        <title>The miniature genome of a carnivorous plant Genlisea aurea contains a low number of genes and short non-coding sequences.</title>
        <authorList>
            <person name="Leushkin E.V."/>
            <person name="Sutormin R.A."/>
            <person name="Nabieva E.R."/>
            <person name="Penin A.A."/>
            <person name="Kondrashov A.S."/>
            <person name="Logacheva M.D."/>
        </authorList>
    </citation>
    <scope>NUCLEOTIDE SEQUENCE [LARGE SCALE GENOMIC DNA]</scope>
</reference>
<dbReference type="GO" id="GO:0016413">
    <property type="term" value="F:O-acetyltransferase activity"/>
    <property type="evidence" value="ECO:0007669"/>
    <property type="project" value="InterPro"/>
</dbReference>
<dbReference type="Pfam" id="PF13839">
    <property type="entry name" value="PC-Esterase"/>
    <property type="match status" value="1"/>
</dbReference>
<dbReference type="PANTHER" id="PTHR32285:SF57">
    <property type="entry name" value="XYLOGLUCAN O-ACETYLTRANSFERASE 1"/>
    <property type="match status" value="1"/>
</dbReference>
<dbReference type="EMBL" id="AUSU01003157">
    <property type="protein sequence ID" value="EPS67354.1"/>
    <property type="molecule type" value="Genomic_DNA"/>
</dbReference>
<evidence type="ECO:0000256" key="4">
    <source>
        <dbReference type="ARBA" id="ARBA00022968"/>
    </source>
</evidence>
<dbReference type="Proteomes" id="UP000015453">
    <property type="component" value="Unassembled WGS sequence"/>
</dbReference>
<comment type="caution">
    <text evidence="9">The sequence shown here is derived from an EMBL/GenBank/DDBJ whole genome shotgun (WGS) entry which is preliminary data.</text>
</comment>
<sequence length="339" mass="38420">ACNYADGEWVPHDSPPMYNGTTCPTIKQGQNCMSSGRPDRDYLRWKWKPHACDLPSFDPLRFLHLLQNKTIAFVGDSLARNQMESLLCMLSTVSNPLLLYASGEDNKFRKWHFPSHNSNLSIYWSPFLVQGIEKNNDNNYNTMFLDSVDRRWSDDLGEIDVLVACVGHWFLLPAVYYQKNSIAGCHAHGNCTETDFYGAYEAALKTAFREVVTGKENRVASLLFTTFTPAHFEGEWDKLGSCSRTRPYGKMILEGMNAEMRRIGMEQVREARREGGSVACVEALDVTTLAMTRPDGHPGPYMYPFPFANGVPERVQNDCVHWCLPGPIDTWNQILLDAI</sequence>